<gene>
    <name evidence="1" type="ORF">D5086_0000196230</name>
</gene>
<dbReference type="EMBL" id="RCHU01000641">
    <property type="protein sequence ID" value="TKR99234.1"/>
    <property type="molecule type" value="Genomic_DNA"/>
</dbReference>
<proteinExistence type="predicted"/>
<organism evidence="1">
    <name type="scientific">Populus alba</name>
    <name type="common">White poplar</name>
    <dbReference type="NCBI Taxonomy" id="43335"/>
    <lineage>
        <taxon>Eukaryota</taxon>
        <taxon>Viridiplantae</taxon>
        <taxon>Streptophyta</taxon>
        <taxon>Embryophyta</taxon>
        <taxon>Tracheophyta</taxon>
        <taxon>Spermatophyta</taxon>
        <taxon>Magnoliopsida</taxon>
        <taxon>eudicotyledons</taxon>
        <taxon>Gunneridae</taxon>
        <taxon>Pentapetalae</taxon>
        <taxon>rosids</taxon>
        <taxon>fabids</taxon>
        <taxon>Malpighiales</taxon>
        <taxon>Salicaceae</taxon>
        <taxon>Saliceae</taxon>
        <taxon>Populus</taxon>
    </lineage>
</organism>
<sequence length="244" mass="27952">MEKQQELEWAKAQKIATNLDLVAAAKKQLRFLAEVDRHRYLYDGPFLVRAIHRYKYCWLPLLAKHAKSPVTKSPLVAPLDCEWIWHCHRLNPVCYRNDCKELYGRILGTWNVVSSTQAVCKEQTEEFWNRTYPTEPYELNPSTQLVESVGEAILGAQKTTEYDLVSAVKRQSSFYYQVPNQSILRIACALSTPPGTGTINCCTWSQTAVPCHNILFLSPLWNFQQMKLGHALVDEDGQQTSTSR</sequence>
<reference evidence="1" key="1">
    <citation type="submission" date="2018-10" db="EMBL/GenBank/DDBJ databases">
        <title>Population genomic analysis revealed the cold adaptation of white poplar.</title>
        <authorList>
            <person name="Liu Y.-J."/>
        </authorList>
    </citation>
    <scope>NUCLEOTIDE SEQUENCE [LARGE SCALE GENOMIC DNA]</scope>
    <source>
        <strain evidence="1">PAL-ZL1</strain>
    </source>
</reference>
<dbReference type="PANTHER" id="PTHR34365:SF15">
    <property type="entry name" value="GLYCINE-RICH DOMAIN-CONTAINING PROTEIN 1"/>
    <property type="match status" value="1"/>
</dbReference>
<dbReference type="PANTHER" id="PTHR34365">
    <property type="entry name" value="ENOLASE (DUF1399)"/>
    <property type="match status" value="1"/>
</dbReference>
<dbReference type="Pfam" id="PF07173">
    <property type="entry name" value="GRDP-like"/>
    <property type="match status" value="1"/>
</dbReference>
<comment type="caution">
    <text evidence="1">The sequence shown here is derived from an EMBL/GenBank/DDBJ whole genome shotgun (WGS) entry which is preliminary data.</text>
</comment>
<protein>
    <submittedName>
        <fullName evidence="1">Uncharacterized protein</fullName>
    </submittedName>
</protein>
<accession>A0A4U5PUE0</accession>
<dbReference type="InterPro" id="IPR009836">
    <property type="entry name" value="GRDP-like"/>
</dbReference>
<name>A0A4U5PUE0_POPAL</name>
<dbReference type="AlphaFoldDB" id="A0A4U5PUE0"/>
<dbReference type="STRING" id="43335.A0A4U5PUE0"/>
<evidence type="ECO:0000313" key="1">
    <source>
        <dbReference type="EMBL" id="TKR99234.1"/>
    </source>
</evidence>